<evidence type="ECO:0000256" key="3">
    <source>
        <dbReference type="RuleBase" id="RU003694"/>
    </source>
</evidence>
<comment type="caution">
    <text evidence="6">The sequence shown here is derived from an EMBL/GenBank/DDBJ whole genome shotgun (WGS) entry which is preliminary data.</text>
</comment>
<dbReference type="SUPFAM" id="SSF53901">
    <property type="entry name" value="Thiolase-like"/>
    <property type="match status" value="2"/>
</dbReference>
<dbReference type="GO" id="GO:0006633">
    <property type="term" value="P:fatty acid biosynthetic process"/>
    <property type="evidence" value="ECO:0007669"/>
    <property type="project" value="TreeGrafter"/>
</dbReference>
<feature type="region of interest" description="Disordered" evidence="4">
    <location>
        <begin position="253"/>
        <end position="273"/>
    </location>
</feature>
<evidence type="ECO:0000313" key="7">
    <source>
        <dbReference type="Proteomes" id="UP000319908"/>
    </source>
</evidence>
<dbReference type="SMART" id="SM00825">
    <property type="entry name" value="PKS_KS"/>
    <property type="match status" value="1"/>
</dbReference>
<dbReference type="OrthoDB" id="292158at2"/>
<dbReference type="GO" id="GO:0005829">
    <property type="term" value="C:cytosol"/>
    <property type="evidence" value="ECO:0007669"/>
    <property type="project" value="TreeGrafter"/>
</dbReference>
<dbReference type="Proteomes" id="UP000319908">
    <property type="component" value="Unassembled WGS sequence"/>
</dbReference>
<reference evidence="6 7" key="1">
    <citation type="journal article" date="2020" name="Antonie Van Leeuwenhoek">
        <title>Rhodopirellula heiligendammensis sp. nov., Rhodopirellula pilleata sp. nov., and Rhodopirellula solitaria sp. nov. isolated from natural or artificial marine surfaces in Northern Germany and California, USA, and emended description of the genus Rhodopirellula.</title>
        <authorList>
            <person name="Kallscheuer N."/>
            <person name="Wiegand S."/>
            <person name="Jogler M."/>
            <person name="Boedeker C."/>
            <person name="Peeters S.H."/>
            <person name="Rast P."/>
            <person name="Heuer A."/>
            <person name="Jetten M.S.M."/>
            <person name="Rohde M."/>
            <person name="Jogler C."/>
        </authorList>
    </citation>
    <scope>NUCLEOTIDE SEQUENCE [LARGE SCALE GENOMIC DNA]</scope>
    <source>
        <strain evidence="6 7">Poly21</strain>
    </source>
</reference>
<dbReference type="InterPro" id="IPR016039">
    <property type="entry name" value="Thiolase-like"/>
</dbReference>
<dbReference type="GO" id="GO:0004315">
    <property type="term" value="F:3-oxoacyl-[acyl-carrier-protein] synthase activity"/>
    <property type="evidence" value="ECO:0007669"/>
    <property type="project" value="UniProtKB-EC"/>
</dbReference>
<evidence type="ECO:0000256" key="1">
    <source>
        <dbReference type="ARBA" id="ARBA00008467"/>
    </source>
</evidence>
<dbReference type="PANTHER" id="PTHR11712">
    <property type="entry name" value="POLYKETIDE SYNTHASE-RELATED"/>
    <property type="match status" value="1"/>
</dbReference>
<sequence length="457" mass="47620">MPATTSPNAPAVAPAAAATPARKPATSVVITGLGVISPLGNTPDALLDGLRSGRSGIAEFTQIPTGAYCVSHGAEARQFTGDIQDYGPLEKSMQRTIKKGSKVMCREIEMGVASAQLALHHAGFSPDQFDRDRTGVLFGSDYIMSLPEEYAEGIAACIEDGKFQFSKWGQQGLPEVNPLWLLKYLPNMPASHIAIYNDLRGPNNSLTLREASSCAAIAEATSTILRGHADALVVGATGSRVHPLRTMHASTQETLAADRDDPTEMSRPFDAARDGSVLGEGAASMLFESREHAEARGAAIFGEVIGYGTSAAGEFAGPRPIQIAIANALRAAIRSAQAAGHGDTPVGHVHAHGLADIDFDRDEAAAIVDVFGDVESQPPVTTAKGHFGNLGAGGGMVEIIGSLMCLGSNLFAIRNLDSLAADCPIRAVTDASVAAGDSFISVNVTPQGQAAAVWIRR</sequence>
<dbReference type="InterPro" id="IPR014031">
    <property type="entry name" value="Ketoacyl_synth_C"/>
</dbReference>
<keyword evidence="2 3" id="KW-0808">Transferase</keyword>
<dbReference type="Pfam" id="PF00109">
    <property type="entry name" value="ketoacyl-synt"/>
    <property type="match status" value="1"/>
</dbReference>
<dbReference type="PROSITE" id="PS52004">
    <property type="entry name" value="KS3_2"/>
    <property type="match status" value="1"/>
</dbReference>
<dbReference type="RefSeq" id="WP_146408147.1">
    <property type="nucleotide sequence ID" value="NZ_SJPU01000002.1"/>
</dbReference>
<comment type="similarity">
    <text evidence="1 3">Belongs to the thiolase-like superfamily. Beta-ketoacyl-ACP synthases family.</text>
</comment>
<gene>
    <name evidence="6" type="primary">fabF_4</name>
    <name evidence="6" type="ORF">Poly21_37220</name>
</gene>
<keyword evidence="7" id="KW-1185">Reference proteome</keyword>
<dbReference type="PANTHER" id="PTHR11712:SF336">
    <property type="entry name" value="3-OXOACYL-[ACYL-CARRIER-PROTEIN] SYNTHASE, MITOCHONDRIAL"/>
    <property type="match status" value="1"/>
</dbReference>
<keyword evidence="6" id="KW-0012">Acyltransferase</keyword>
<dbReference type="InterPro" id="IPR020841">
    <property type="entry name" value="PKS_Beta-ketoAc_synthase_dom"/>
</dbReference>
<dbReference type="Gene3D" id="3.40.47.10">
    <property type="match status" value="2"/>
</dbReference>
<proteinExistence type="inferred from homology"/>
<dbReference type="InterPro" id="IPR014030">
    <property type="entry name" value="Ketoacyl_synth_N"/>
</dbReference>
<protein>
    <submittedName>
        <fullName evidence="6">3-oxoacyl-[acyl-carrier-protein] synthase 2</fullName>
        <ecNumber evidence="6">2.3.1.179</ecNumber>
    </submittedName>
</protein>
<organism evidence="6 7">
    <name type="scientific">Allorhodopirellula heiligendammensis</name>
    <dbReference type="NCBI Taxonomy" id="2714739"/>
    <lineage>
        <taxon>Bacteria</taxon>
        <taxon>Pseudomonadati</taxon>
        <taxon>Planctomycetota</taxon>
        <taxon>Planctomycetia</taxon>
        <taxon>Pirellulales</taxon>
        <taxon>Pirellulaceae</taxon>
        <taxon>Allorhodopirellula</taxon>
    </lineage>
</organism>
<dbReference type="EMBL" id="SJPU01000002">
    <property type="protein sequence ID" value="TWU16517.1"/>
    <property type="molecule type" value="Genomic_DNA"/>
</dbReference>
<dbReference type="AlphaFoldDB" id="A0A5C6BXX9"/>
<feature type="domain" description="Ketosynthase family 3 (KS3)" evidence="5">
    <location>
        <begin position="25"/>
        <end position="446"/>
    </location>
</feature>
<evidence type="ECO:0000313" key="6">
    <source>
        <dbReference type="EMBL" id="TWU16517.1"/>
    </source>
</evidence>
<evidence type="ECO:0000256" key="2">
    <source>
        <dbReference type="ARBA" id="ARBA00022679"/>
    </source>
</evidence>
<accession>A0A5C6BXX9</accession>
<dbReference type="EC" id="2.3.1.179" evidence="6"/>
<name>A0A5C6BXX9_9BACT</name>
<dbReference type="Pfam" id="PF02801">
    <property type="entry name" value="Ketoacyl-synt_C"/>
    <property type="match status" value="1"/>
</dbReference>
<dbReference type="InterPro" id="IPR000794">
    <property type="entry name" value="Beta-ketoacyl_synthase"/>
</dbReference>
<evidence type="ECO:0000256" key="4">
    <source>
        <dbReference type="SAM" id="MobiDB-lite"/>
    </source>
</evidence>
<evidence type="ECO:0000259" key="5">
    <source>
        <dbReference type="PROSITE" id="PS52004"/>
    </source>
</evidence>